<comment type="caution">
    <text evidence="1">The sequence shown here is derived from an EMBL/GenBank/DDBJ whole genome shotgun (WGS) entry which is preliminary data.</text>
</comment>
<proteinExistence type="predicted"/>
<dbReference type="Proteomes" id="UP000314294">
    <property type="component" value="Unassembled WGS sequence"/>
</dbReference>
<organism evidence="1 2">
    <name type="scientific">Liparis tanakae</name>
    <name type="common">Tanaka's snailfish</name>
    <dbReference type="NCBI Taxonomy" id="230148"/>
    <lineage>
        <taxon>Eukaryota</taxon>
        <taxon>Metazoa</taxon>
        <taxon>Chordata</taxon>
        <taxon>Craniata</taxon>
        <taxon>Vertebrata</taxon>
        <taxon>Euteleostomi</taxon>
        <taxon>Actinopterygii</taxon>
        <taxon>Neopterygii</taxon>
        <taxon>Teleostei</taxon>
        <taxon>Neoteleostei</taxon>
        <taxon>Acanthomorphata</taxon>
        <taxon>Eupercaria</taxon>
        <taxon>Perciformes</taxon>
        <taxon>Cottioidei</taxon>
        <taxon>Cottales</taxon>
        <taxon>Liparidae</taxon>
        <taxon>Liparis</taxon>
    </lineage>
</organism>
<keyword evidence="2" id="KW-1185">Reference proteome</keyword>
<evidence type="ECO:0000313" key="1">
    <source>
        <dbReference type="EMBL" id="TNN86171.1"/>
    </source>
</evidence>
<protein>
    <submittedName>
        <fullName evidence="1">Uncharacterized protein</fullName>
    </submittedName>
</protein>
<reference evidence="1 2" key="1">
    <citation type="submission" date="2019-03" db="EMBL/GenBank/DDBJ databases">
        <title>First draft genome of Liparis tanakae, snailfish: a comprehensive survey of snailfish specific genes.</title>
        <authorList>
            <person name="Kim W."/>
            <person name="Song I."/>
            <person name="Jeong J.-H."/>
            <person name="Kim D."/>
            <person name="Kim S."/>
            <person name="Ryu S."/>
            <person name="Song J.Y."/>
            <person name="Lee S.K."/>
        </authorList>
    </citation>
    <scope>NUCLEOTIDE SEQUENCE [LARGE SCALE GENOMIC DNA]</scope>
    <source>
        <tissue evidence="1">Muscle</tissue>
    </source>
</reference>
<dbReference type="AlphaFoldDB" id="A0A4Z2J8D5"/>
<sequence length="97" mass="10999">MKALKAGGLRFEEPDKLHSCNRNWSFSSHRERDAGLCDLHVYEVRTERVTPRRRTAALVDEDKPGRFDDSEKDPLCFYINSTACRGLKSTGALKLSA</sequence>
<name>A0A4Z2J8D5_9TELE</name>
<dbReference type="EMBL" id="SRLO01000017">
    <property type="protein sequence ID" value="TNN86171.1"/>
    <property type="molecule type" value="Genomic_DNA"/>
</dbReference>
<evidence type="ECO:0000313" key="2">
    <source>
        <dbReference type="Proteomes" id="UP000314294"/>
    </source>
</evidence>
<gene>
    <name evidence="1" type="ORF">EYF80_003588</name>
</gene>
<accession>A0A4Z2J8D5</accession>